<proteinExistence type="predicted"/>
<evidence type="ECO:0000256" key="1">
    <source>
        <dbReference type="SAM" id="MobiDB-lite"/>
    </source>
</evidence>
<sequence length="124" mass="13229">MRAARFVALALGLALLSGLGGCTMSGENASDRWDSDLAPAVVTSADIALGREPILWVVHQPFPYGWTFYGASDSLGDRPVALSKEEALKLDPTLQSLTDLPVGFQAHRNSPAEPWQVSEGHGPE</sequence>
<feature type="region of interest" description="Disordered" evidence="1">
    <location>
        <begin position="105"/>
        <end position="124"/>
    </location>
</feature>
<keyword evidence="2" id="KW-0732">Signal</keyword>
<dbReference type="PROSITE" id="PS51257">
    <property type="entry name" value="PROKAR_LIPOPROTEIN"/>
    <property type="match status" value="1"/>
</dbReference>
<evidence type="ECO:0000313" key="3">
    <source>
        <dbReference type="EMBL" id="QEX23171.1"/>
    </source>
</evidence>
<dbReference type="AlphaFoldDB" id="A0A5J6N0I2"/>
<dbReference type="EMBL" id="CP042582">
    <property type="protein sequence ID" value="QEX23171.1"/>
    <property type="molecule type" value="Genomic_DNA"/>
</dbReference>
<dbReference type="OrthoDB" id="9793188at2"/>
<evidence type="ECO:0008006" key="5">
    <source>
        <dbReference type="Google" id="ProtNLM"/>
    </source>
</evidence>
<gene>
    <name evidence="3" type="ORF">FRZ61_31060</name>
</gene>
<keyword evidence="4" id="KW-1185">Reference proteome</keyword>
<organism evidence="3 4">
    <name type="scientific">Hypericibacter adhaerens</name>
    <dbReference type="NCBI Taxonomy" id="2602016"/>
    <lineage>
        <taxon>Bacteria</taxon>
        <taxon>Pseudomonadati</taxon>
        <taxon>Pseudomonadota</taxon>
        <taxon>Alphaproteobacteria</taxon>
        <taxon>Rhodospirillales</taxon>
        <taxon>Dongiaceae</taxon>
        <taxon>Hypericibacter</taxon>
    </lineage>
</organism>
<reference evidence="3 4" key="1">
    <citation type="submission" date="2019-08" db="EMBL/GenBank/DDBJ databases">
        <title>Hyperibacter terrae gen. nov., sp. nov. and Hyperibacter viscosus sp. nov., two new members in the family Rhodospirillaceae isolated from the rhizosphere of Hypericum perforatum.</title>
        <authorList>
            <person name="Noviana Z."/>
        </authorList>
    </citation>
    <scope>NUCLEOTIDE SEQUENCE [LARGE SCALE GENOMIC DNA]</scope>
    <source>
        <strain evidence="3 4">R5959</strain>
    </source>
</reference>
<dbReference type="RefSeq" id="WP_151118589.1">
    <property type="nucleotide sequence ID" value="NZ_CP042582.1"/>
</dbReference>
<evidence type="ECO:0000256" key="2">
    <source>
        <dbReference type="SAM" id="SignalP"/>
    </source>
</evidence>
<name>A0A5J6N0I2_9PROT</name>
<dbReference type="KEGG" id="hadh:FRZ61_31060"/>
<dbReference type="Proteomes" id="UP000325797">
    <property type="component" value="Chromosome"/>
</dbReference>
<feature type="signal peptide" evidence="2">
    <location>
        <begin position="1"/>
        <end position="25"/>
    </location>
</feature>
<accession>A0A5J6N0I2</accession>
<feature type="chain" id="PRO_5023942099" description="Lipoprotein" evidence="2">
    <location>
        <begin position="26"/>
        <end position="124"/>
    </location>
</feature>
<evidence type="ECO:0000313" key="4">
    <source>
        <dbReference type="Proteomes" id="UP000325797"/>
    </source>
</evidence>
<protein>
    <recommendedName>
        <fullName evidence="5">Lipoprotein</fullName>
    </recommendedName>
</protein>